<dbReference type="OrthoDB" id="5404895at2759"/>
<dbReference type="InterPro" id="IPR002821">
    <property type="entry name" value="Hydantoinase_A"/>
</dbReference>
<dbReference type="EMBL" id="LVYI01000005">
    <property type="protein sequence ID" value="OAP59626.1"/>
    <property type="molecule type" value="Genomic_DNA"/>
</dbReference>
<dbReference type="SUPFAM" id="SSF53067">
    <property type="entry name" value="Actin-like ATPase domain"/>
    <property type="match status" value="2"/>
</dbReference>
<evidence type="ECO:0000313" key="6">
    <source>
        <dbReference type="Proteomes" id="UP000078343"/>
    </source>
</evidence>
<evidence type="ECO:0000259" key="3">
    <source>
        <dbReference type="Pfam" id="PF06032"/>
    </source>
</evidence>
<dbReference type="InterPro" id="IPR024071">
    <property type="entry name" value="S-Me-THD_C_sf"/>
</dbReference>
<keyword evidence="6" id="KW-1185">Reference proteome</keyword>
<dbReference type="Gene3D" id="3.40.1610.10">
    <property type="entry name" value="CV3147-like domain"/>
    <property type="match status" value="1"/>
</dbReference>
<dbReference type="Pfam" id="PF20906">
    <property type="entry name" value="S-Me-THD_C"/>
    <property type="match status" value="1"/>
</dbReference>
<organism evidence="5 6">
    <name type="scientific">Fonsecaea erecta</name>
    <dbReference type="NCBI Taxonomy" id="1367422"/>
    <lineage>
        <taxon>Eukaryota</taxon>
        <taxon>Fungi</taxon>
        <taxon>Dikarya</taxon>
        <taxon>Ascomycota</taxon>
        <taxon>Pezizomycotina</taxon>
        <taxon>Eurotiomycetes</taxon>
        <taxon>Chaetothyriomycetidae</taxon>
        <taxon>Chaetothyriales</taxon>
        <taxon>Herpotrichiellaceae</taxon>
        <taxon>Fonsecaea</taxon>
    </lineage>
</organism>
<dbReference type="RefSeq" id="XP_018692993.1">
    <property type="nucleotide sequence ID" value="XM_018838433.1"/>
</dbReference>
<name>A0A178ZJP4_9EURO</name>
<dbReference type="InterPro" id="IPR027479">
    <property type="entry name" value="S-Me-THD_N_sf"/>
</dbReference>
<protein>
    <recommendedName>
        <fullName evidence="7">Hydantoinase/oxoprolinase</fullName>
    </recommendedName>
</protein>
<dbReference type="Proteomes" id="UP000078343">
    <property type="component" value="Unassembled WGS sequence"/>
</dbReference>
<feature type="domain" description="Hydantoinase A/oxoprolinase" evidence="1">
    <location>
        <begin position="223"/>
        <end position="503"/>
    </location>
</feature>
<dbReference type="InterPro" id="IPR010318">
    <property type="entry name" value="S-Me-THD_N"/>
</dbReference>
<feature type="domain" description="Hydantoinase/oxoprolinase N-terminal" evidence="2">
    <location>
        <begin position="16"/>
        <end position="191"/>
    </location>
</feature>
<comment type="caution">
    <text evidence="5">The sequence shown here is derived from an EMBL/GenBank/DDBJ whole genome shotgun (WGS) entry which is preliminary data.</text>
</comment>
<dbReference type="GeneID" id="30011092"/>
<proteinExistence type="predicted"/>
<dbReference type="InterPro" id="IPR048350">
    <property type="entry name" value="S-Me-THD-like_C"/>
</dbReference>
<feature type="domain" description="S-Me-THD-like C-terminal" evidence="4">
    <location>
        <begin position="808"/>
        <end position="1018"/>
    </location>
</feature>
<dbReference type="InterPro" id="IPR043129">
    <property type="entry name" value="ATPase_NBD"/>
</dbReference>
<evidence type="ECO:0000259" key="4">
    <source>
        <dbReference type="Pfam" id="PF20906"/>
    </source>
</evidence>
<dbReference type="InterPro" id="IPR008040">
    <property type="entry name" value="Hydant_A_N"/>
</dbReference>
<evidence type="ECO:0000259" key="2">
    <source>
        <dbReference type="Pfam" id="PF05378"/>
    </source>
</evidence>
<evidence type="ECO:0000259" key="1">
    <source>
        <dbReference type="Pfam" id="PF01968"/>
    </source>
</evidence>
<dbReference type="Gene3D" id="3.30.420.40">
    <property type="match status" value="1"/>
</dbReference>
<accession>A0A178ZJP4</accession>
<dbReference type="Pfam" id="PF06032">
    <property type="entry name" value="S-Me-THD_N"/>
    <property type="match status" value="1"/>
</dbReference>
<dbReference type="Pfam" id="PF01968">
    <property type="entry name" value="Hydantoinase_A"/>
    <property type="match status" value="1"/>
</dbReference>
<evidence type="ECO:0000313" key="5">
    <source>
        <dbReference type="EMBL" id="OAP59626.1"/>
    </source>
</evidence>
<dbReference type="SUPFAM" id="SSF160991">
    <property type="entry name" value="CV3147-like"/>
    <property type="match status" value="1"/>
</dbReference>
<dbReference type="GO" id="GO:0016787">
    <property type="term" value="F:hydrolase activity"/>
    <property type="evidence" value="ECO:0007669"/>
    <property type="project" value="InterPro"/>
</dbReference>
<reference evidence="5 6" key="1">
    <citation type="submission" date="2016-04" db="EMBL/GenBank/DDBJ databases">
        <title>Draft genome of Fonsecaea erecta CBS 125763.</title>
        <authorList>
            <person name="Weiss V.A."/>
            <person name="Vicente V.A."/>
            <person name="Raittz R.T."/>
            <person name="Moreno L.F."/>
            <person name="De Souza E.M."/>
            <person name="Pedrosa F.O."/>
            <person name="Steffens M.B."/>
            <person name="Faoro H."/>
            <person name="Tadra-Sfeir M.Z."/>
            <person name="Najafzadeh M.J."/>
            <person name="Felipe M.S."/>
            <person name="Teixeira M."/>
            <person name="Sun J."/>
            <person name="Xi L."/>
            <person name="Gomes R."/>
            <person name="De Azevedo C.M."/>
            <person name="Salgado C.G."/>
            <person name="Da Silva M.B."/>
            <person name="Nascimento M.F."/>
            <person name="Queiroz-Telles F."/>
            <person name="Attili D.S."/>
            <person name="Gorbushina A."/>
        </authorList>
    </citation>
    <scope>NUCLEOTIDE SEQUENCE [LARGE SCALE GENOMIC DNA]</scope>
    <source>
        <strain evidence="5 6">CBS 125763</strain>
    </source>
</reference>
<dbReference type="PANTHER" id="PTHR11365">
    <property type="entry name" value="5-OXOPROLINASE RELATED"/>
    <property type="match status" value="1"/>
</dbReference>
<dbReference type="PANTHER" id="PTHR11365:SF10">
    <property type="entry name" value="HYDANTOINASE_OXOPROLINASE"/>
    <property type="match status" value="1"/>
</dbReference>
<dbReference type="InterPro" id="IPR045079">
    <property type="entry name" value="Oxoprolinase-like"/>
</dbReference>
<dbReference type="Pfam" id="PF05378">
    <property type="entry name" value="Hydant_A_N"/>
    <property type="match status" value="1"/>
</dbReference>
<dbReference type="STRING" id="1367422.A0A178ZJP4"/>
<sequence length="1036" mass="108836">MGSIGIVNSQQHQRYRIGVDVGGTNTDAVLISLSPTQIVASHKAPTTPDVTTGITEAVRAVIQASDVALDAVSCVIVGTTHFVNAVVQRSSSLQRVGVVRLCGGSEHGFGLGVPPFIDFPADLRQRIATRPFFCHGGHQISGAEISPIDEAELRAVAEQLIRDGVFNVVVAGIYSPPNSSHEIQAGRILLERMHEVAASLGVSAQRPRVTLSHQISSLGFLARENAAVLNASLRPLAERTIWGFQKAMVDIFHGSPCPLYLTQNDGSVLNAPDAIDLPIRTFNSGPTNSIRGGEFLWTTASGTDSQAPRQDALVVIDIGGTTSDSGLLLPNGLPRMSSLMSLVGGVRTNFALPAVESVGLGGGSIVRVVSTDHLTVGPDSVALELPQKARLFGGDVLTATDIVAASELYHPSGENPLEGLGDPNRLKDISPEMVKRAKKEMRRIVEELVDRTKVQKGDVDVLIVGGGAILIDTDDGPLAGVRAVRRVKGGEVANAVGAAISRVSGVVDTVVDTAHQTLKEAQEMVSNLARDAAVANGARRETVEVAEVTILPIQYVDAKARILVRAVGTLDTVKQNAKQGSGAEASSLLQVVDDLPDLPEQVPLPAAQVSGNSGEEEKAAITDLASYEPRVENRAWIISETDLAWIASGCKILGCGGGGDPYQQFLKITSVLRKAPGAIRVVSPDDLADDALIGWTGCMGSPEVSLERMEADECNKAQDEQARVLGLQRPMDGFMAVEIGGGNGMVNLEVSTAHGAPCVDADLMGRAYPTFWQTTVNVYGSPRGEALVPSTIASGDGSFMTMTASRTDRLVDSALRAATVEMGCRAGKAGPPKSGKVVREQAILHTVSLAWWIGRAVALEKNVADRARRIVDAVGGDASARIILAEGKITSVERVLKTGHSYGVVEIDGVLSSGEKATVRIPFKNENAFVEAATTTTVTSDNQTQTQTQTSILAAVPDLIAVLDLETGAGLGTPEYKYGLKVAVVAIAASPRWTDTPRGLELGGPGSMGFADVKYVPIGTYTAPRSVIDTFSKGGG</sequence>
<evidence type="ECO:0008006" key="7">
    <source>
        <dbReference type="Google" id="ProtNLM"/>
    </source>
</evidence>
<dbReference type="AlphaFoldDB" id="A0A178ZJP4"/>
<gene>
    <name evidence="5" type="ORF">AYL99_06924</name>
</gene>
<dbReference type="Gene3D" id="2.40.390.10">
    <property type="entry name" value="CV3147-like"/>
    <property type="match status" value="1"/>
</dbReference>
<feature type="domain" description="S-Me-THD N-terminal" evidence="3">
    <location>
        <begin position="641"/>
        <end position="803"/>
    </location>
</feature>
<dbReference type="FunFam" id="3.40.1610.10:FF:000001">
    <property type="entry name" value="Hydantoinase, putative"/>
    <property type="match status" value="1"/>
</dbReference>